<evidence type="ECO:0000313" key="2">
    <source>
        <dbReference type="EMBL" id="SEH06317.1"/>
    </source>
</evidence>
<evidence type="ECO:0000256" key="1">
    <source>
        <dbReference type="SAM" id="Phobius"/>
    </source>
</evidence>
<gene>
    <name evidence="2" type="ORF">MBHS_02174</name>
</gene>
<keyword evidence="3" id="KW-1185">Reference proteome</keyword>
<protein>
    <submittedName>
        <fullName evidence="2">Uncharacterized protein</fullName>
    </submittedName>
</protein>
<dbReference type="OrthoDB" id="573186at2"/>
<keyword evidence="1" id="KW-0812">Transmembrane</keyword>
<evidence type="ECO:0000313" key="3">
    <source>
        <dbReference type="Proteomes" id="UP000236724"/>
    </source>
</evidence>
<feature type="transmembrane region" description="Helical" evidence="1">
    <location>
        <begin position="56"/>
        <end position="73"/>
    </location>
</feature>
<dbReference type="EMBL" id="FMSV02000471">
    <property type="protein sequence ID" value="SEH06317.1"/>
    <property type="molecule type" value="Genomic_DNA"/>
</dbReference>
<accession>A0A1H6F859</accession>
<sequence length="135" mass="14627">MSRRIVTTQLQASGGVRVDSYFDKVMKYIPADIVAAWIATTGIINSASTKMPQATVLWIAFASGLVLTALWTWKQTSETDKPLAATQILISTTAFAVWVFALGGPFENLGWYDSSYGALGLIFYTLVVGLITPAE</sequence>
<dbReference type="RefSeq" id="WP_103920109.1">
    <property type="nucleotide sequence ID" value="NZ_FMSV02000471.1"/>
</dbReference>
<reference evidence="2 3" key="1">
    <citation type="submission" date="2016-10" db="EMBL/GenBank/DDBJ databases">
        <authorList>
            <person name="de Groot N.N."/>
        </authorList>
    </citation>
    <scope>NUCLEOTIDE SEQUENCE [LARGE SCALE GENOMIC DNA]</scope>
    <source>
        <strain evidence="2">MBHS1</strain>
    </source>
</reference>
<proteinExistence type="predicted"/>
<keyword evidence="1" id="KW-1133">Transmembrane helix</keyword>
<dbReference type="Proteomes" id="UP000236724">
    <property type="component" value="Unassembled WGS sequence"/>
</dbReference>
<keyword evidence="1" id="KW-0472">Membrane</keyword>
<feature type="transmembrane region" description="Helical" evidence="1">
    <location>
        <begin position="85"/>
        <end position="104"/>
    </location>
</feature>
<organism evidence="2 3">
    <name type="scientific">Candidatus Venteria ishoeyi</name>
    <dbReference type="NCBI Taxonomy" id="1899563"/>
    <lineage>
        <taxon>Bacteria</taxon>
        <taxon>Pseudomonadati</taxon>
        <taxon>Pseudomonadota</taxon>
        <taxon>Gammaproteobacteria</taxon>
        <taxon>Thiotrichales</taxon>
        <taxon>Thiotrichaceae</taxon>
        <taxon>Venteria</taxon>
    </lineage>
</organism>
<feature type="transmembrane region" description="Helical" evidence="1">
    <location>
        <begin position="116"/>
        <end position="134"/>
    </location>
</feature>
<dbReference type="AlphaFoldDB" id="A0A1H6F859"/>
<name>A0A1H6F859_9GAMM</name>